<dbReference type="AlphaFoldDB" id="A0A853IEC4"/>
<evidence type="ECO:0000313" key="4">
    <source>
        <dbReference type="Proteomes" id="UP000569732"/>
    </source>
</evidence>
<name>A0A853IEC4_9GAMM</name>
<dbReference type="Gene3D" id="1.10.260.40">
    <property type="entry name" value="lambda repressor-like DNA-binding domains"/>
    <property type="match status" value="1"/>
</dbReference>
<proteinExistence type="predicted"/>
<evidence type="ECO:0000313" key="3">
    <source>
        <dbReference type="EMBL" id="NYZ70192.1"/>
    </source>
</evidence>
<dbReference type="PROSITE" id="PS50943">
    <property type="entry name" value="HTH_CROC1"/>
    <property type="match status" value="1"/>
</dbReference>
<dbReference type="Proteomes" id="UP000569732">
    <property type="component" value="Unassembled WGS sequence"/>
</dbReference>
<dbReference type="InterPro" id="IPR001387">
    <property type="entry name" value="Cro/C1-type_HTH"/>
</dbReference>
<dbReference type="SMART" id="SM00530">
    <property type="entry name" value="HTH_XRE"/>
    <property type="match status" value="1"/>
</dbReference>
<evidence type="ECO:0000256" key="1">
    <source>
        <dbReference type="ARBA" id="ARBA00023125"/>
    </source>
</evidence>
<dbReference type="EMBL" id="JACCKB010000323">
    <property type="protein sequence ID" value="NYZ70192.1"/>
    <property type="molecule type" value="Genomic_DNA"/>
</dbReference>
<gene>
    <name evidence="3" type="ORF">H0A36_29720</name>
</gene>
<feature type="domain" description="HTH cro/C1-type" evidence="2">
    <location>
        <begin position="12"/>
        <end position="66"/>
    </location>
</feature>
<dbReference type="InterPro" id="IPR010982">
    <property type="entry name" value="Lambda_DNA-bd_dom_sf"/>
</dbReference>
<protein>
    <submittedName>
        <fullName evidence="3">Helix-turn-helix transcriptional regulator</fullName>
    </submittedName>
</protein>
<organism evidence="3 4">
    <name type="scientific">Spartinivicinus marinus</name>
    <dbReference type="NCBI Taxonomy" id="2994442"/>
    <lineage>
        <taxon>Bacteria</taxon>
        <taxon>Pseudomonadati</taxon>
        <taxon>Pseudomonadota</taxon>
        <taxon>Gammaproteobacteria</taxon>
        <taxon>Oceanospirillales</taxon>
        <taxon>Zooshikellaceae</taxon>
        <taxon>Spartinivicinus</taxon>
    </lineage>
</organism>
<dbReference type="GO" id="GO:0003677">
    <property type="term" value="F:DNA binding"/>
    <property type="evidence" value="ECO:0007669"/>
    <property type="project" value="UniProtKB-KW"/>
</dbReference>
<reference evidence="3 4" key="1">
    <citation type="submission" date="2020-07" db="EMBL/GenBank/DDBJ databases">
        <title>Endozoicomonas sp. nov., isolated from sediment.</title>
        <authorList>
            <person name="Gu T."/>
        </authorList>
    </citation>
    <scope>NUCLEOTIDE SEQUENCE [LARGE SCALE GENOMIC DNA]</scope>
    <source>
        <strain evidence="3 4">SM1973</strain>
    </source>
</reference>
<comment type="caution">
    <text evidence="3">The sequence shown here is derived from an EMBL/GenBank/DDBJ whole genome shotgun (WGS) entry which is preliminary data.</text>
</comment>
<dbReference type="CDD" id="cd00093">
    <property type="entry name" value="HTH_XRE"/>
    <property type="match status" value="1"/>
</dbReference>
<sequence>MSEKKSELKDRIKSVRKFRLFTQEELGQKLGVTKSAVAAWETGRNSPAPLMLKELSKLLNCSLEWLSSDESEITGQWAERIKVEHPDKVDNENYDRNRIMEDVSYVATNITRLGLEDKLTQSDMKLLKSIIDIIEEREEINNTSK</sequence>
<dbReference type="SUPFAM" id="SSF47413">
    <property type="entry name" value="lambda repressor-like DNA-binding domains"/>
    <property type="match status" value="1"/>
</dbReference>
<keyword evidence="4" id="KW-1185">Reference proteome</keyword>
<evidence type="ECO:0000259" key="2">
    <source>
        <dbReference type="PROSITE" id="PS50943"/>
    </source>
</evidence>
<dbReference type="PANTHER" id="PTHR46558">
    <property type="entry name" value="TRACRIPTIONAL REGULATORY PROTEIN-RELATED-RELATED"/>
    <property type="match status" value="1"/>
</dbReference>
<dbReference type="RefSeq" id="WP_180572111.1">
    <property type="nucleotide sequence ID" value="NZ_JACCKB010000323.1"/>
</dbReference>
<dbReference type="Pfam" id="PF01381">
    <property type="entry name" value="HTH_3"/>
    <property type="match status" value="1"/>
</dbReference>
<keyword evidence="1" id="KW-0238">DNA-binding</keyword>
<accession>A0A853IEC4</accession>
<dbReference type="PANTHER" id="PTHR46558:SF4">
    <property type="entry name" value="DNA-BIDING PHAGE PROTEIN"/>
    <property type="match status" value="1"/>
</dbReference>